<proteinExistence type="inferred from homology"/>
<dbReference type="PANTHER" id="PTHR11935">
    <property type="entry name" value="BETA LACTAMASE DOMAIN"/>
    <property type="match status" value="1"/>
</dbReference>
<organism evidence="7 8">
    <name type="scientific">Porphyra umbilicalis</name>
    <name type="common">Purple laver</name>
    <name type="synonym">Red alga</name>
    <dbReference type="NCBI Taxonomy" id="2786"/>
    <lineage>
        <taxon>Eukaryota</taxon>
        <taxon>Rhodophyta</taxon>
        <taxon>Bangiophyceae</taxon>
        <taxon>Bangiales</taxon>
        <taxon>Bangiaceae</taxon>
        <taxon>Porphyra</taxon>
    </lineage>
</organism>
<dbReference type="GO" id="GO:0004416">
    <property type="term" value="F:hydroxyacylglutathione hydrolase activity"/>
    <property type="evidence" value="ECO:0007669"/>
    <property type="project" value="InterPro"/>
</dbReference>
<evidence type="ECO:0000256" key="3">
    <source>
        <dbReference type="ARBA" id="ARBA00022723"/>
    </source>
</evidence>
<dbReference type="SUPFAM" id="SSF56281">
    <property type="entry name" value="Metallo-hydrolase/oxidoreductase"/>
    <property type="match status" value="1"/>
</dbReference>
<comment type="similarity">
    <text evidence="2">Belongs to the metallo-beta-lactamase superfamily. Glyoxalase II family.</text>
</comment>
<dbReference type="GO" id="GO:0019243">
    <property type="term" value="P:methylglyoxal catabolic process to D-lactate via S-lactoyl-glutathione"/>
    <property type="evidence" value="ECO:0007669"/>
    <property type="project" value="InterPro"/>
</dbReference>
<sequence>MAVAFLPTLARGLRHPLTAPPRAVGRCAPRLVGAPATVSRRRLAATPPRMALRVTPVPTLSDNYAYLITDTVARKAVAVDPAQPARVLAAAAAAGVAITEVWCTHRHPDHSAGNEALVAALARAPAAADAAAAVAVVASGVERDGIPVPGTTVSIRDGAAGRVAGTAIGWEAIHTPGHTDGHMCFVVRDVSVPAAAVDVDGLGADAPPVTVGEGGEAVVVVPALFSGDALFLGGCGRLFDGTPAQALASLDRLVAALPPATAVFCGHEYTETNLRFAAAVEPRSAAVAAAADRVRAVLGDAPWGDARRGTSVPGWMGVEAGVNPFLRVREPTVAAAVGKEGGDAATVMGALRRWKDRF</sequence>
<evidence type="ECO:0000313" key="7">
    <source>
        <dbReference type="EMBL" id="OSX71068.1"/>
    </source>
</evidence>
<evidence type="ECO:0000256" key="4">
    <source>
        <dbReference type="ARBA" id="ARBA00022801"/>
    </source>
</evidence>
<dbReference type="GO" id="GO:0046872">
    <property type="term" value="F:metal ion binding"/>
    <property type="evidence" value="ECO:0007669"/>
    <property type="project" value="UniProtKB-KW"/>
</dbReference>
<dbReference type="EMBL" id="KV919174">
    <property type="protein sequence ID" value="OSX71068.1"/>
    <property type="molecule type" value="Genomic_DNA"/>
</dbReference>
<keyword evidence="4" id="KW-0378">Hydrolase</keyword>
<evidence type="ECO:0000259" key="6">
    <source>
        <dbReference type="SMART" id="SM00849"/>
    </source>
</evidence>
<name>A0A1X6NR34_PORUM</name>
<gene>
    <name evidence="7" type="ORF">BU14_0608s0013</name>
</gene>
<dbReference type="Gene3D" id="3.60.15.10">
    <property type="entry name" value="Ribonuclease Z/Hydroxyacylglutathione hydrolase-like"/>
    <property type="match status" value="1"/>
</dbReference>
<keyword evidence="5" id="KW-0862">Zinc</keyword>
<accession>A0A1X6NR34</accession>
<dbReference type="OrthoDB" id="515692at2759"/>
<dbReference type="HAMAP" id="MF_01374">
    <property type="entry name" value="Glyoxalase_2"/>
    <property type="match status" value="1"/>
</dbReference>
<dbReference type="PANTHER" id="PTHR11935:SF7">
    <property type="entry name" value="HYDROXYACYLGLUTATHIONE HYDROLASE 2, CHLOROPLASTIC-RELATED"/>
    <property type="match status" value="1"/>
</dbReference>
<dbReference type="AlphaFoldDB" id="A0A1X6NR34"/>
<dbReference type="InterPro" id="IPR017782">
    <property type="entry name" value="Hydroxyacylglutathione_Hdrlase"/>
</dbReference>
<dbReference type="Proteomes" id="UP000218209">
    <property type="component" value="Unassembled WGS sequence"/>
</dbReference>
<keyword evidence="3" id="KW-0479">Metal-binding</keyword>
<reference evidence="7 8" key="1">
    <citation type="submission" date="2017-03" db="EMBL/GenBank/DDBJ databases">
        <title>WGS assembly of Porphyra umbilicalis.</title>
        <authorList>
            <person name="Brawley S.H."/>
            <person name="Blouin N.A."/>
            <person name="Ficko-Blean E."/>
            <person name="Wheeler G.L."/>
            <person name="Lohr M."/>
            <person name="Goodson H.V."/>
            <person name="Jenkins J.W."/>
            <person name="Blaby-Haas C.E."/>
            <person name="Helliwell K.E."/>
            <person name="Chan C."/>
            <person name="Marriage T."/>
            <person name="Bhattacharya D."/>
            <person name="Klein A.S."/>
            <person name="Badis Y."/>
            <person name="Brodie J."/>
            <person name="Cao Y."/>
            <person name="Collen J."/>
            <person name="Dittami S.M."/>
            <person name="Gachon C.M."/>
            <person name="Green B.R."/>
            <person name="Karpowicz S."/>
            <person name="Kim J.W."/>
            <person name="Kudahl U."/>
            <person name="Lin S."/>
            <person name="Michel G."/>
            <person name="Mittag M."/>
            <person name="Olson B.J."/>
            <person name="Pangilinan J."/>
            <person name="Peng Y."/>
            <person name="Qiu H."/>
            <person name="Shu S."/>
            <person name="Singer J.T."/>
            <person name="Smith A.G."/>
            <person name="Sprecher B.N."/>
            <person name="Wagner V."/>
            <person name="Wang W."/>
            <person name="Wang Z.-Y."/>
            <person name="Yan J."/>
            <person name="Yarish C."/>
            <person name="Zoeuner-Riek S."/>
            <person name="Zhuang Y."/>
            <person name="Zou Y."/>
            <person name="Lindquist E.A."/>
            <person name="Grimwood J."/>
            <person name="Barry K."/>
            <person name="Rokhsar D.S."/>
            <person name="Schmutz J."/>
            <person name="Stiller J.W."/>
            <person name="Grossman A.R."/>
            <person name="Prochnik S.E."/>
        </authorList>
    </citation>
    <scope>NUCLEOTIDE SEQUENCE [LARGE SCALE GENOMIC DNA]</scope>
    <source>
        <strain evidence="7">4086291</strain>
    </source>
</reference>
<dbReference type="SMART" id="SM00849">
    <property type="entry name" value="Lactamase_B"/>
    <property type="match status" value="1"/>
</dbReference>
<evidence type="ECO:0000256" key="1">
    <source>
        <dbReference type="ARBA" id="ARBA00001947"/>
    </source>
</evidence>
<dbReference type="InterPro" id="IPR035680">
    <property type="entry name" value="Clx_II_MBL"/>
</dbReference>
<evidence type="ECO:0000256" key="5">
    <source>
        <dbReference type="ARBA" id="ARBA00022833"/>
    </source>
</evidence>
<evidence type="ECO:0000313" key="8">
    <source>
        <dbReference type="Proteomes" id="UP000218209"/>
    </source>
</evidence>
<dbReference type="Pfam" id="PF00753">
    <property type="entry name" value="Lactamase_B"/>
    <property type="match status" value="1"/>
</dbReference>
<feature type="domain" description="Metallo-beta-lactamase" evidence="6">
    <location>
        <begin position="62"/>
        <end position="267"/>
    </location>
</feature>
<protein>
    <recommendedName>
        <fullName evidence="6">Metallo-beta-lactamase domain-containing protein</fullName>
    </recommendedName>
</protein>
<dbReference type="InterPro" id="IPR036866">
    <property type="entry name" value="RibonucZ/Hydroxyglut_hydro"/>
</dbReference>
<keyword evidence="8" id="KW-1185">Reference proteome</keyword>
<dbReference type="Pfam" id="PF16123">
    <property type="entry name" value="HAGH_C"/>
    <property type="match status" value="1"/>
</dbReference>
<evidence type="ECO:0000256" key="2">
    <source>
        <dbReference type="ARBA" id="ARBA00006759"/>
    </source>
</evidence>
<dbReference type="InterPro" id="IPR032282">
    <property type="entry name" value="HAGH_C"/>
</dbReference>
<dbReference type="CDD" id="cd07723">
    <property type="entry name" value="hydroxyacylglutathione_hydrolase_MBL-fold"/>
    <property type="match status" value="1"/>
</dbReference>
<dbReference type="InterPro" id="IPR001279">
    <property type="entry name" value="Metallo-B-lactamas"/>
</dbReference>
<comment type="cofactor">
    <cofactor evidence="1">
        <name>Zn(2+)</name>
        <dbReference type="ChEBI" id="CHEBI:29105"/>
    </cofactor>
</comment>